<organism evidence="2 3">
    <name type="scientific">Biomphalaria pfeifferi</name>
    <name type="common">Bloodfluke planorb</name>
    <name type="synonym">Freshwater snail</name>
    <dbReference type="NCBI Taxonomy" id="112525"/>
    <lineage>
        <taxon>Eukaryota</taxon>
        <taxon>Metazoa</taxon>
        <taxon>Spiralia</taxon>
        <taxon>Lophotrochozoa</taxon>
        <taxon>Mollusca</taxon>
        <taxon>Gastropoda</taxon>
        <taxon>Heterobranchia</taxon>
        <taxon>Euthyneura</taxon>
        <taxon>Panpulmonata</taxon>
        <taxon>Hygrophila</taxon>
        <taxon>Lymnaeoidea</taxon>
        <taxon>Planorbidae</taxon>
        <taxon>Biomphalaria</taxon>
    </lineage>
</organism>
<name>A0AAD8BBS4_BIOPF</name>
<evidence type="ECO:0000313" key="3">
    <source>
        <dbReference type="Proteomes" id="UP001233172"/>
    </source>
</evidence>
<sequence length="82" mass="9142">MIDFAIVLWHSVPLMSSICTRVSSLVVRSLVNWLMYARFASAGKSVLFVSDRTSRLIFSPSATCPLSTSKRVSRFFLHNSGT</sequence>
<feature type="signal peptide" evidence="1">
    <location>
        <begin position="1"/>
        <end position="24"/>
    </location>
</feature>
<reference evidence="2" key="2">
    <citation type="submission" date="2023-04" db="EMBL/GenBank/DDBJ databases">
        <authorList>
            <person name="Bu L."/>
            <person name="Lu L."/>
            <person name="Laidemitt M.R."/>
            <person name="Zhang S.M."/>
            <person name="Mutuku M."/>
            <person name="Mkoji G."/>
            <person name="Steinauer M."/>
            <person name="Loker E.S."/>
        </authorList>
    </citation>
    <scope>NUCLEOTIDE SEQUENCE</scope>
    <source>
        <strain evidence="2">KasaAsao</strain>
        <tissue evidence="2">Whole Snail</tissue>
    </source>
</reference>
<accession>A0AAD8BBS4</accession>
<comment type="caution">
    <text evidence="2">The sequence shown here is derived from an EMBL/GenBank/DDBJ whole genome shotgun (WGS) entry which is preliminary data.</text>
</comment>
<gene>
    <name evidence="2" type="ORF">Bpfe_019045</name>
</gene>
<dbReference type="AlphaFoldDB" id="A0AAD8BBS4"/>
<dbReference type="EMBL" id="JASAOG010000103">
    <property type="protein sequence ID" value="KAK0051466.1"/>
    <property type="molecule type" value="Genomic_DNA"/>
</dbReference>
<evidence type="ECO:0000313" key="2">
    <source>
        <dbReference type="EMBL" id="KAK0051466.1"/>
    </source>
</evidence>
<feature type="chain" id="PRO_5042166012" description="Secreted protein" evidence="1">
    <location>
        <begin position="25"/>
        <end position="82"/>
    </location>
</feature>
<evidence type="ECO:0008006" key="4">
    <source>
        <dbReference type="Google" id="ProtNLM"/>
    </source>
</evidence>
<dbReference type="Proteomes" id="UP001233172">
    <property type="component" value="Unassembled WGS sequence"/>
</dbReference>
<keyword evidence="3" id="KW-1185">Reference proteome</keyword>
<proteinExistence type="predicted"/>
<protein>
    <recommendedName>
        <fullName evidence="4">Secreted protein</fullName>
    </recommendedName>
</protein>
<reference evidence="2" key="1">
    <citation type="journal article" date="2023" name="PLoS Negl. Trop. Dis.">
        <title>A genome sequence for Biomphalaria pfeifferi, the major vector snail for the human-infecting parasite Schistosoma mansoni.</title>
        <authorList>
            <person name="Bu L."/>
            <person name="Lu L."/>
            <person name="Laidemitt M.R."/>
            <person name="Zhang S.M."/>
            <person name="Mutuku M."/>
            <person name="Mkoji G."/>
            <person name="Steinauer M."/>
            <person name="Loker E.S."/>
        </authorList>
    </citation>
    <scope>NUCLEOTIDE SEQUENCE</scope>
    <source>
        <strain evidence="2">KasaAsao</strain>
    </source>
</reference>
<evidence type="ECO:0000256" key="1">
    <source>
        <dbReference type="SAM" id="SignalP"/>
    </source>
</evidence>
<keyword evidence="1" id="KW-0732">Signal</keyword>